<dbReference type="InterPro" id="IPR016135">
    <property type="entry name" value="UBQ-conjugating_enzyme/RWD"/>
</dbReference>
<comment type="caution">
    <text evidence="2">The sequence shown here is derived from an EMBL/GenBank/DDBJ whole genome shotgun (WGS) entry which is preliminary data.</text>
</comment>
<organism evidence="2 3">
    <name type="scientific">Phytophthora megakarya</name>
    <dbReference type="NCBI Taxonomy" id="4795"/>
    <lineage>
        <taxon>Eukaryota</taxon>
        <taxon>Sar</taxon>
        <taxon>Stramenopiles</taxon>
        <taxon>Oomycota</taxon>
        <taxon>Peronosporomycetes</taxon>
        <taxon>Peronosporales</taxon>
        <taxon>Peronosporaceae</taxon>
        <taxon>Phytophthora</taxon>
    </lineage>
</organism>
<dbReference type="AlphaFoldDB" id="A0A225W7X3"/>
<dbReference type="STRING" id="4795.A0A225W7X3"/>
<gene>
    <name evidence="2" type="ORF">PHMEG_00012766</name>
</gene>
<dbReference type="EMBL" id="NBNE01001483">
    <property type="protein sequence ID" value="OWZ13843.1"/>
    <property type="molecule type" value="Genomic_DNA"/>
</dbReference>
<evidence type="ECO:0000259" key="1">
    <source>
        <dbReference type="PROSITE" id="PS50127"/>
    </source>
</evidence>
<evidence type="ECO:0000313" key="2">
    <source>
        <dbReference type="EMBL" id="OWZ13843.1"/>
    </source>
</evidence>
<dbReference type="Proteomes" id="UP000198211">
    <property type="component" value="Unassembled WGS sequence"/>
</dbReference>
<dbReference type="PROSITE" id="PS50127">
    <property type="entry name" value="UBC_2"/>
    <property type="match status" value="1"/>
</dbReference>
<keyword evidence="3" id="KW-1185">Reference proteome</keyword>
<accession>A0A225W7X3</accession>
<dbReference type="Gene3D" id="3.10.110.10">
    <property type="entry name" value="Ubiquitin Conjugating Enzyme"/>
    <property type="match status" value="1"/>
</dbReference>
<protein>
    <submittedName>
        <fullName evidence="2">Ubiquitin-conjugating enzyme E2</fullName>
    </submittedName>
</protein>
<name>A0A225W7X3_9STRA</name>
<feature type="non-terminal residue" evidence="2">
    <location>
        <position position="77"/>
    </location>
</feature>
<feature type="domain" description="UBC core" evidence="1">
    <location>
        <begin position="8"/>
        <end position="77"/>
    </location>
</feature>
<evidence type="ECO:0000313" key="3">
    <source>
        <dbReference type="Proteomes" id="UP000198211"/>
    </source>
</evidence>
<reference evidence="3" key="1">
    <citation type="submission" date="2017-03" db="EMBL/GenBank/DDBJ databases">
        <title>Phytopthora megakarya and P. palmivora, two closely related causual agents of cacao black pod achieved similar genome size and gene model numbers by different mechanisms.</title>
        <authorList>
            <person name="Ali S."/>
            <person name="Shao J."/>
            <person name="Larry D.J."/>
            <person name="Kronmiller B."/>
            <person name="Shen D."/>
            <person name="Strem M.D."/>
            <person name="Melnick R.L."/>
            <person name="Guiltinan M.J."/>
            <person name="Tyler B.M."/>
            <person name="Meinhardt L.W."/>
            <person name="Bailey B.A."/>
        </authorList>
    </citation>
    <scope>NUCLEOTIDE SEQUENCE [LARGE SCALE GENOMIC DNA]</scope>
    <source>
        <strain evidence="3">zdho120</strain>
    </source>
</reference>
<proteinExistence type="predicted"/>
<dbReference type="SUPFAM" id="SSF54495">
    <property type="entry name" value="UBC-like"/>
    <property type="match status" value="1"/>
</dbReference>
<sequence>MYYMRSDLAALRVRKDVNELAKAKFTCSQATTRVEFPDGVENMLRLIFMISIADISGPYANGDFTFFVEIPKTYPFY</sequence>
<dbReference type="OrthoDB" id="1158011at2759"/>
<dbReference type="InterPro" id="IPR000608">
    <property type="entry name" value="UBC"/>
</dbReference>